<reference evidence="1" key="1">
    <citation type="submission" date="2023-03" db="EMBL/GenBank/DDBJ databases">
        <authorList>
            <person name="Julca I."/>
        </authorList>
    </citation>
    <scope>NUCLEOTIDE SEQUENCE</scope>
</reference>
<dbReference type="AlphaFoldDB" id="A0AAV1E247"/>
<keyword evidence="2" id="KW-1185">Reference proteome</keyword>
<sequence>MAASLRSNFSFLNPHLFTHTHPKFTTRRRCFVPIVCGRRDNRGPLQKGRVLSIEAIQAVQSLKRVHRTDPNNLKNSEAILSRLIKADLIATFNELLRQEQIEIALKVFSAIRSEYNPDLGLYADLVTGLDKKGLTKEIDDLVCELEEAAGGGIDWDDKGLVALVRALIAADRAESTVRIYGLMKRNGWGSNSESMDEYLAKVLIRGLRLFGEEDLADEIDEKLKRLYKGVLGSGFTVV</sequence>
<accession>A0AAV1E247</accession>
<dbReference type="EMBL" id="OX459124">
    <property type="protein sequence ID" value="CAI9114161.1"/>
    <property type="molecule type" value="Genomic_DNA"/>
</dbReference>
<dbReference type="Gene3D" id="1.25.40.10">
    <property type="entry name" value="Tetratricopeptide repeat domain"/>
    <property type="match status" value="1"/>
</dbReference>
<name>A0AAV1E247_OLDCO</name>
<dbReference type="PANTHER" id="PTHR47594">
    <property type="entry name" value="PPR CONTAINING PLANT-LIKE PROTEIN"/>
    <property type="match status" value="1"/>
</dbReference>
<evidence type="ECO:0000313" key="1">
    <source>
        <dbReference type="EMBL" id="CAI9114161.1"/>
    </source>
</evidence>
<gene>
    <name evidence="1" type="ORF">OLC1_LOCUS20998</name>
</gene>
<dbReference type="GO" id="GO:0003723">
    <property type="term" value="F:RNA binding"/>
    <property type="evidence" value="ECO:0007669"/>
    <property type="project" value="InterPro"/>
</dbReference>
<dbReference type="GO" id="GO:0009658">
    <property type="term" value="P:chloroplast organization"/>
    <property type="evidence" value="ECO:0007669"/>
    <property type="project" value="InterPro"/>
</dbReference>
<dbReference type="PANTHER" id="PTHR47594:SF3">
    <property type="entry name" value="PROTEIN THYLAKOID ASSEMBLY 8, CHLOROPLASTIC"/>
    <property type="match status" value="1"/>
</dbReference>
<dbReference type="InterPro" id="IPR044190">
    <property type="entry name" value="THA8-like"/>
</dbReference>
<dbReference type="Proteomes" id="UP001161247">
    <property type="component" value="Chromosome 7"/>
</dbReference>
<dbReference type="GO" id="GO:0000373">
    <property type="term" value="P:Group II intron splicing"/>
    <property type="evidence" value="ECO:0007669"/>
    <property type="project" value="InterPro"/>
</dbReference>
<organism evidence="1 2">
    <name type="scientific">Oldenlandia corymbosa var. corymbosa</name>
    <dbReference type="NCBI Taxonomy" id="529605"/>
    <lineage>
        <taxon>Eukaryota</taxon>
        <taxon>Viridiplantae</taxon>
        <taxon>Streptophyta</taxon>
        <taxon>Embryophyta</taxon>
        <taxon>Tracheophyta</taxon>
        <taxon>Spermatophyta</taxon>
        <taxon>Magnoliopsida</taxon>
        <taxon>eudicotyledons</taxon>
        <taxon>Gunneridae</taxon>
        <taxon>Pentapetalae</taxon>
        <taxon>asterids</taxon>
        <taxon>lamiids</taxon>
        <taxon>Gentianales</taxon>
        <taxon>Rubiaceae</taxon>
        <taxon>Rubioideae</taxon>
        <taxon>Spermacoceae</taxon>
        <taxon>Hedyotis-Oldenlandia complex</taxon>
        <taxon>Oldenlandia</taxon>
    </lineage>
</organism>
<protein>
    <submittedName>
        <fullName evidence="1">OLC1v1014819C1</fullName>
    </submittedName>
</protein>
<dbReference type="InterPro" id="IPR011990">
    <property type="entry name" value="TPR-like_helical_dom_sf"/>
</dbReference>
<proteinExistence type="predicted"/>
<evidence type="ECO:0000313" key="2">
    <source>
        <dbReference type="Proteomes" id="UP001161247"/>
    </source>
</evidence>